<protein>
    <submittedName>
        <fullName evidence="4">Uncharacterized protein</fullName>
    </submittedName>
</protein>
<keyword evidence="3" id="KW-0812">Transmembrane</keyword>
<keyword evidence="3" id="KW-0472">Membrane</keyword>
<dbReference type="MEROPS" id="T03.A08"/>
<reference evidence="4" key="1">
    <citation type="submission" date="2007-07" db="EMBL/GenBank/DDBJ databases">
        <title>PCAP assembly of the Caenorhabditis remanei genome.</title>
        <authorList>
            <consortium name="The Caenorhabditis remanei Sequencing Consortium"/>
            <person name="Wilson R.K."/>
        </authorList>
    </citation>
    <scope>NUCLEOTIDE SEQUENCE [LARGE SCALE GENOMIC DNA]</scope>
    <source>
        <strain evidence="4">PB4641</strain>
    </source>
</reference>
<dbReference type="Pfam" id="PF01019">
    <property type="entry name" value="G_glu_transpept"/>
    <property type="match status" value="1"/>
</dbReference>
<dbReference type="InterPro" id="IPR043137">
    <property type="entry name" value="GGT_ssub_C"/>
</dbReference>
<dbReference type="InterPro" id="IPR029055">
    <property type="entry name" value="Ntn_hydrolases_N"/>
</dbReference>
<dbReference type="eggNOG" id="KOG2410">
    <property type="taxonomic scope" value="Eukaryota"/>
</dbReference>
<dbReference type="STRING" id="31234.E3LK26"/>
<dbReference type="InParanoid" id="E3LK26"/>
<dbReference type="GO" id="GO:0005886">
    <property type="term" value="C:plasma membrane"/>
    <property type="evidence" value="ECO:0007669"/>
    <property type="project" value="TreeGrafter"/>
</dbReference>
<dbReference type="EMBL" id="DS268410">
    <property type="protein sequence ID" value="EFO99867.1"/>
    <property type="molecule type" value="Genomic_DNA"/>
</dbReference>
<feature type="binding site" evidence="1">
    <location>
        <position position="223"/>
    </location>
    <ligand>
        <name>L-glutamate</name>
        <dbReference type="ChEBI" id="CHEBI:29985"/>
    </ligand>
</feature>
<evidence type="ECO:0000256" key="3">
    <source>
        <dbReference type="SAM" id="Phobius"/>
    </source>
</evidence>
<dbReference type="FunCoup" id="E3LK26">
    <property type="interactions" value="63"/>
</dbReference>
<keyword evidence="5" id="KW-1185">Reference proteome</keyword>
<dbReference type="SUPFAM" id="SSF56235">
    <property type="entry name" value="N-terminal nucleophile aminohydrolases (Ntn hydrolases)"/>
    <property type="match status" value="1"/>
</dbReference>
<feature type="transmembrane region" description="Helical" evidence="3">
    <location>
        <begin position="35"/>
        <end position="57"/>
    </location>
</feature>
<evidence type="ECO:0000313" key="5">
    <source>
        <dbReference type="Proteomes" id="UP000008281"/>
    </source>
</evidence>
<dbReference type="GO" id="GO:0006751">
    <property type="term" value="P:glutathione catabolic process"/>
    <property type="evidence" value="ECO:0007669"/>
    <property type="project" value="InterPro"/>
</dbReference>
<dbReference type="InterPro" id="IPR000101">
    <property type="entry name" value="GGT_peptidase"/>
</dbReference>
<dbReference type="PRINTS" id="PR01210">
    <property type="entry name" value="GGTRANSPTASE"/>
</dbReference>
<dbReference type="Gene3D" id="3.60.20.40">
    <property type="match status" value="1"/>
</dbReference>
<evidence type="ECO:0000256" key="2">
    <source>
        <dbReference type="SAM" id="MobiDB-lite"/>
    </source>
</evidence>
<sequence>MESQLGNVEIYPPSPPPPPRNDDDTKRGMLFDVPWIIILIQFIVILALVLGLFAFFLTRSESPTPSVYSTRTYQNFELLTISPSSSPLTFRRRYKSSTESPSTIDFDFSEDISPTIAPVPIIPIEIVTSTTKSHKSTILESESAHSMEIFENDENLRAAVFTSSQACSEIGKSILVRGGNAVDAAIASCFCLMGSMPNKASLAGGMMVTVKKKNGNVTTIIARESAPMNINIEEIKKNPELTHVGPKASGTPGVLNGLFRAFQKFSSNRVQWKHLVLPTVQQCNKGFDLNEDLKNRSNAPALASFFKANMRNNKMFCTGLATILTEISEYENPLDSFYRGELAQKLVKELGGYLTVSDLEDYESDMNSAICTDIDVDTKVCGPGPPSSFAVLANSYLATKSRIVENMSNLSKVNDVVKSSLGLTSKIADPMFVKSSKKYAEELSKTSKRTSAENKELNINFKENGSTEILVIDEDNMTVSVTLSLGDDFGSLIYSSSGFFWNDKMRYFDLKNDNVPLSIQPGKVPTSLISPIIVVKNNSVSLYILLNTDSIIRTFEDLTVLAVSGGSDLLGLVHLLRDITHRNYDASKVAPSLFVQNSAISLKSPSSNKYSITGY</sequence>
<keyword evidence="3" id="KW-1133">Transmembrane helix</keyword>
<dbReference type="AlphaFoldDB" id="E3LK26"/>
<proteinExistence type="predicted"/>
<feature type="region of interest" description="Disordered" evidence="2">
    <location>
        <begin position="1"/>
        <end position="25"/>
    </location>
</feature>
<dbReference type="GO" id="GO:0036374">
    <property type="term" value="F:glutathione hydrolase activity"/>
    <property type="evidence" value="ECO:0007669"/>
    <property type="project" value="InterPro"/>
</dbReference>
<name>E3LK26_CAERE</name>
<dbReference type="PANTHER" id="PTHR11686">
    <property type="entry name" value="GAMMA GLUTAMYL TRANSPEPTIDASE"/>
    <property type="match status" value="1"/>
</dbReference>
<dbReference type="OrthoDB" id="1081007at2759"/>
<gene>
    <name evidence="4" type="ORF">CRE_18928</name>
</gene>
<dbReference type="Proteomes" id="UP000008281">
    <property type="component" value="Unassembled WGS sequence"/>
</dbReference>
<evidence type="ECO:0000256" key="1">
    <source>
        <dbReference type="PIRSR" id="PIRSR600101-2"/>
    </source>
</evidence>
<organism evidence="5">
    <name type="scientific">Caenorhabditis remanei</name>
    <name type="common">Caenorhabditis vulgaris</name>
    <dbReference type="NCBI Taxonomy" id="31234"/>
    <lineage>
        <taxon>Eukaryota</taxon>
        <taxon>Metazoa</taxon>
        <taxon>Ecdysozoa</taxon>
        <taxon>Nematoda</taxon>
        <taxon>Chromadorea</taxon>
        <taxon>Rhabditida</taxon>
        <taxon>Rhabditina</taxon>
        <taxon>Rhabditomorpha</taxon>
        <taxon>Rhabditoidea</taxon>
        <taxon>Rhabditidae</taxon>
        <taxon>Peloderinae</taxon>
        <taxon>Caenorhabditis</taxon>
    </lineage>
</organism>
<accession>E3LK26</accession>
<dbReference type="HOGENOM" id="CLU_444279_0_0_1"/>
<evidence type="ECO:0000313" key="4">
    <source>
        <dbReference type="EMBL" id="EFO99867.1"/>
    </source>
</evidence>
<dbReference type="PANTHER" id="PTHR11686:SF9">
    <property type="entry name" value="RE13973P"/>
    <property type="match status" value="1"/>
</dbReference>